<accession>A0ABN3WTW6</accession>
<proteinExistence type="predicted"/>
<feature type="compositionally biased region" description="Low complexity" evidence="1">
    <location>
        <begin position="22"/>
        <end position="32"/>
    </location>
</feature>
<evidence type="ECO:0000313" key="3">
    <source>
        <dbReference type="Proteomes" id="UP001501102"/>
    </source>
</evidence>
<name>A0ABN3WTW6_STRTU</name>
<comment type="caution">
    <text evidence="2">The sequence shown here is derived from an EMBL/GenBank/DDBJ whole genome shotgun (WGS) entry which is preliminary data.</text>
</comment>
<protein>
    <submittedName>
        <fullName evidence="2">Uncharacterized protein</fullName>
    </submittedName>
</protein>
<dbReference type="EMBL" id="BAAAXZ010000081">
    <property type="protein sequence ID" value="GAA2925281.1"/>
    <property type="molecule type" value="Genomic_DNA"/>
</dbReference>
<sequence>MGVAPGEGVQTGAEDDGLPVPEATAEASASSAKRLRAATNRRLYRSTGSSGSRAIPSGSPGPTRRSADTSGSVKNRRGSA</sequence>
<feature type="region of interest" description="Disordered" evidence="1">
    <location>
        <begin position="1"/>
        <end position="80"/>
    </location>
</feature>
<reference evidence="2 3" key="1">
    <citation type="journal article" date="2019" name="Int. J. Syst. Evol. Microbiol.">
        <title>The Global Catalogue of Microorganisms (GCM) 10K type strain sequencing project: providing services to taxonomists for standard genome sequencing and annotation.</title>
        <authorList>
            <consortium name="The Broad Institute Genomics Platform"/>
            <consortium name="The Broad Institute Genome Sequencing Center for Infectious Disease"/>
            <person name="Wu L."/>
            <person name="Ma J."/>
        </authorList>
    </citation>
    <scope>NUCLEOTIDE SEQUENCE [LARGE SCALE GENOMIC DNA]</scope>
    <source>
        <strain evidence="2 3">JCM 4087</strain>
    </source>
</reference>
<dbReference type="Proteomes" id="UP001501102">
    <property type="component" value="Unassembled WGS sequence"/>
</dbReference>
<keyword evidence="3" id="KW-1185">Reference proteome</keyword>
<evidence type="ECO:0000313" key="2">
    <source>
        <dbReference type="EMBL" id="GAA2925281.1"/>
    </source>
</evidence>
<gene>
    <name evidence="2" type="ORF">GCM10020221_21560</name>
</gene>
<dbReference type="RefSeq" id="WP_344962650.1">
    <property type="nucleotide sequence ID" value="NZ_BAAAXZ010000081.1"/>
</dbReference>
<evidence type="ECO:0000256" key="1">
    <source>
        <dbReference type="SAM" id="MobiDB-lite"/>
    </source>
</evidence>
<organism evidence="2 3">
    <name type="scientific">Streptomyces thioluteus</name>
    <dbReference type="NCBI Taxonomy" id="66431"/>
    <lineage>
        <taxon>Bacteria</taxon>
        <taxon>Bacillati</taxon>
        <taxon>Actinomycetota</taxon>
        <taxon>Actinomycetes</taxon>
        <taxon>Kitasatosporales</taxon>
        <taxon>Streptomycetaceae</taxon>
        <taxon>Streptomyces</taxon>
    </lineage>
</organism>